<sequence>MDTVITPSTDHQAPRYADKTDPVEHQRQHGRTAEDMSHIPGWGADLDRANRPAVPMERTPPRLDNVHWDAPAQQQPKVKVYHSIERPGITPVFGTSAPPAGLSGKLRDVAYRFSENDIRHWMILLAADRVNVGEGLLSDLAHGHIPNILGEMGAGAEWRHNRAGFVRKAVVASAAVGLAVYLLRRRR</sequence>
<organism evidence="2 3">
    <name type="scientific">Ramlibacter tataouinensis (strain ATCC BAA-407 / DSM 14655 / LMG 21543 / TTB310)</name>
    <dbReference type="NCBI Taxonomy" id="365046"/>
    <lineage>
        <taxon>Bacteria</taxon>
        <taxon>Pseudomonadati</taxon>
        <taxon>Pseudomonadota</taxon>
        <taxon>Betaproteobacteria</taxon>
        <taxon>Burkholderiales</taxon>
        <taxon>Comamonadaceae</taxon>
        <taxon>Ramlibacter</taxon>
    </lineage>
</organism>
<name>F5Y5Z7_RAMTT</name>
<dbReference type="STRING" id="365046.Rta_04300"/>
<dbReference type="HOGENOM" id="CLU_124910_0_0_4"/>
<dbReference type="RefSeq" id="WP_013899734.1">
    <property type="nucleotide sequence ID" value="NC_015677.1"/>
</dbReference>
<dbReference type="eggNOG" id="ENOG502ZTWR">
    <property type="taxonomic scope" value="Bacteria"/>
</dbReference>
<dbReference type="EMBL" id="CP000245">
    <property type="protein sequence ID" value="AEG91501.1"/>
    <property type="molecule type" value="Genomic_DNA"/>
</dbReference>
<dbReference type="KEGG" id="rta:Rta_04300"/>
<evidence type="ECO:0000256" key="1">
    <source>
        <dbReference type="SAM" id="MobiDB-lite"/>
    </source>
</evidence>
<reference evidence="2 3" key="2">
    <citation type="journal article" date="2011" name="PLoS ONE">
        <title>The Cyst-Dividing Bacterium Ramlibacter tataouinensis TTB310 Genome Reveals a Well-Stocked Toolbox for Adaptation to a Desert Environment.</title>
        <authorList>
            <person name="De Luca G."/>
            <person name="Barakat M."/>
            <person name="Ortet P."/>
            <person name="Fochesato S."/>
            <person name="Jourlin-Castelli C."/>
            <person name="Ansaldi M."/>
            <person name="Py B."/>
            <person name="Fichant G."/>
            <person name="Coutinho P.M."/>
            <person name="Voulhoux R."/>
            <person name="Bastien O."/>
            <person name="Marechal E."/>
            <person name="Henrissat B."/>
            <person name="Quentin Y."/>
            <person name="Noirot P."/>
            <person name="Filloux A."/>
            <person name="Mejean V."/>
            <person name="Dubow M.S."/>
            <person name="Barras F."/>
            <person name="Barbe V."/>
            <person name="Weissenbach J."/>
            <person name="Mihalcescu I."/>
            <person name="Vermeglio A."/>
            <person name="Achouak W."/>
            <person name="Heulin T."/>
        </authorList>
    </citation>
    <scope>NUCLEOTIDE SEQUENCE [LARGE SCALE GENOMIC DNA]</scope>
    <source>
        <strain evidence="3">ATCC BAA-407 / DSM 14655 / LMG 21543 / TTB310</strain>
    </source>
</reference>
<feature type="compositionally biased region" description="Basic and acidic residues" evidence="1">
    <location>
        <begin position="12"/>
        <end position="37"/>
    </location>
</feature>
<dbReference type="AlphaFoldDB" id="F5Y5Z7"/>
<gene>
    <name evidence="2" type="ordered locus">Rta_04300</name>
</gene>
<reference evidence="3" key="1">
    <citation type="submission" date="2006-01" db="EMBL/GenBank/DDBJ databases">
        <title>Genome of the cyst-dividing bacterium Ramlibacter tataouinensis.</title>
        <authorList>
            <person name="Barakat M."/>
            <person name="Ortet P."/>
            <person name="De Luca G."/>
            <person name="Jourlin-Castelli C."/>
            <person name="Ansaldi M."/>
            <person name="Py B."/>
            <person name="Fichant G."/>
            <person name="Coutinho P."/>
            <person name="Voulhoux R."/>
            <person name="Bastien O."/>
            <person name="Roy S."/>
            <person name="Marechal E."/>
            <person name="Henrissat B."/>
            <person name="Quentin Y."/>
            <person name="Noirot P."/>
            <person name="Filloux A."/>
            <person name="Mejean V."/>
            <person name="DuBow M."/>
            <person name="Barras F."/>
            <person name="Heulin T."/>
        </authorList>
    </citation>
    <scope>NUCLEOTIDE SEQUENCE [LARGE SCALE GENOMIC DNA]</scope>
    <source>
        <strain evidence="3">ATCC BAA-407 / DSM 14655 / LMG 21543 / TTB310</strain>
    </source>
</reference>
<accession>F5Y5Z7</accession>
<evidence type="ECO:0000313" key="2">
    <source>
        <dbReference type="EMBL" id="AEG91501.1"/>
    </source>
</evidence>
<dbReference type="PATRIC" id="fig|365046.3.peg.445"/>
<evidence type="ECO:0000313" key="3">
    <source>
        <dbReference type="Proteomes" id="UP000008385"/>
    </source>
</evidence>
<feature type="region of interest" description="Disordered" evidence="1">
    <location>
        <begin position="1"/>
        <end position="48"/>
    </location>
</feature>
<feature type="compositionally biased region" description="Polar residues" evidence="1">
    <location>
        <begin position="1"/>
        <end position="11"/>
    </location>
</feature>
<protein>
    <submittedName>
        <fullName evidence="2">Uncharacterized protein</fullName>
    </submittedName>
</protein>
<keyword evidence="3" id="KW-1185">Reference proteome</keyword>
<proteinExistence type="predicted"/>
<dbReference type="Proteomes" id="UP000008385">
    <property type="component" value="Chromosome"/>
</dbReference>